<dbReference type="AlphaFoldDB" id="A0A4U3L5D6"/>
<dbReference type="SMART" id="SM00342">
    <property type="entry name" value="HTH_ARAC"/>
    <property type="match status" value="1"/>
</dbReference>
<feature type="domain" description="HTH araC/xylS-type" evidence="4">
    <location>
        <begin position="203"/>
        <end position="301"/>
    </location>
</feature>
<evidence type="ECO:0000313" key="6">
    <source>
        <dbReference type="Proteomes" id="UP000305848"/>
    </source>
</evidence>
<evidence type="ECO:0000313" key="5">
    <source>
        <dbReference type="EMBL" id="TKK70210.1"/>
    </source>
</evidence>
<keyword evidence="6" id="KW-1185">Reference proteome</keyword>
<name>A0A4U3L5D6_9BACT</name>
<dbReference type="PROSITE" id="PS00041">
    <property type="entry name" value="HTH_ARAC_FAMILY_1"/>
    <property type="match status" value="1"/>
</dbReference>
<dbReference type="InterPro" id="IPR011051">
    <property type="entry name" value="RmlC_Cupin_sf"/>
</dbReference>
<protein>
    <submittedName>
        <fullName evidence="5">AraC family transcriptional regulator</fullName>
    </submittedName>
</protein>
<dbReference type="PROSITE" id="PS01124">
    <property type="entry name" value="HTH_ARAC_FAMILY_2"/>
    <property type="match status" value="1"/>
</dbReference>
<comment type="caution">
    <text evidence="5">The sequence shown here is derived from an EMBL/GenBank/DDBJ whole genome shotgun (WGS) entry which is preliminary data.</text>
</comment>
<accession>A0A4U3L5D6</accession>
<dbReference type="GO" id="GO:0003700">
    <property type="term" value="F:DNA-binding transcription factor activity"/>
    <property type="evidence" value="ECO:0007669"/>
    <property type="project" value="InterPro"/>
</dbReference>
<dbReference type="SUPFAM" id="SSF46689">
    <property type="entry name" value="Homeodomain-like"/>
    <property type="match status" value="2"/>
</dbReference>
<dbReference type="Pfam" id="PF07883">
    <property type="entry name" value="Cupin_2"/>
    <property type="match status" value="1"/>
</dbReference>
<dbReference type="InterPro" id="IPR018060">
    <property type="entry name" value="HTH_AraC"/>
</dbReference>
<keyword evidence="1" id="KW-0805">Transcription regulation</keyword>
<evidence type="ECO:0000256" key="2">
    <source>
        <dbReference type="ARBA" id="ARBA00023125"/>
    </source>
</evidence>
<evidence type="ECO:0000256" key="3">
    <source>
        <dbReference type="ARBA" id="ARBA00023163"/>
    </source>
</evidence>
<dbReference type="OrthoDB" id="745435at2"/>
<dbReference type="SUPFAM" id="SSF51182">
    <property type="entry name" value="RmlC-like cupins"/>
    <property type="match status" value="1"/>
</dbReference>
<keyword evidence="2" id="KW-0238">DNA-binding</keyword>
<dbReference type="Pfam" id="PF12833">
    <property type="entry name" value="HTH_18"/>
    <property type="match status" value="1"/>
</dbReference>
<dbReference type="PANTHER" id="PTHR43280:SF27">
    <property type="entry name" value="TRANSCRIPTIONAL REGULATOR MTLR"/>
    <property type="match status" value="1"/>
</dbReference>
<gene>
    <name evidence="5" type="ORF">FC093_05530</name>
</gene>
<sequence>MANIIQKIYLALQSQQYILYMKPAFESLSAFKLHSFLVRKFEEKSFSAPYHFHPEYELTFILSGSGKRYVGANMNDFYPGDFVLLGANLPHCWKTEQTMEQENSSSIVVQFKKEFLGTDFFSKPEMAGVLQLLQKSSNGIQFTGNAALYKKKMQQLYGEKNSCRKTILLLDLLHELSITKKYQLLEKQHNQTALSPAEQQRIHIAMAYIVEHFKSDISLTAAASAVNMAPQSFCKYFKKLTRKTFMEAVTDYRIDYAAQQLIHTSHSISQIGFDSGFNDISNFHKTFKTRMQLSPLSYRNTFLQKLNE</sequence>
<proteinExistence type="predicted"/>
<dbReference type="InterPro" id="IPR009057">
    <property type="entry name" value="Homeodomain-like_sf"/>
</dbReference>
<evidence type="ECO:0000256" key="1">
    <source>
        <dbReference type="ARBA" id="ARBA00023015"/>
    </source>
</evidence>
<dbReference type="CDD" id="cd06976">
    <property type="entry name" value="cupin_MtlR-like_N"/>
    <property type="match status" value="1"/>
</dbReference>
<dbReference type="InterPro" id="IPR014710">
    <property type="entry name" value="RmlC-like_jellyroll"/>
</dbReference>
<dbReference type="Proteomes" id="UP000305848">
    <property type="component" value="Unassembled WGS sequence"/>
</dbReference>
<dbReference type="Gene3D" id="1.10.10.60">
    <property type="entry name" value="Homeodomain-like"/>
    <property type="match status" value="2"/>
</dbReference>
<dbReference type="Gene3D" id="2.60.120.10">
    <property type="entry name" value="Jelly Rolls"/>
    <property type="match status" value="1"/>
</dbReference>
<dbReference type="GO" id="GO:0043565">
    <property type="term" value="F:sequence-specific DNA binding"/>
    <property type="evidence" value="ECO:0007669"/>
    <property type="project" value="InterPro"/>
</dbReference>
<dbReference type="InterPro" id="IPR013096">
    <property type="entry name" value="Cupin_2"/>
</dbReference>
<keyword evidence="3" id="KW-0804">Transcription</keyword>
<reference evidence="5 6" key="1">
    <citation type="submission" date="2019-05" db="EMBL/GenBank/DDBJ databases">
        <title>Panacibacter sp. strain 17mud1-8 Genome sequencing and assembly.</title>
        <authorList>
            <person name="Chhetri G."/>
        </authorList>
    </citation>
    <scope>NUCLEOTIDE SEQUENCE [LARGE SCALE GENOMIC DNA]</scope>
    <source>
        <strain evidence="5 6">17mud1-8</strain>
    </source>
</reference>
<dbReference type="InterPro" id="IPR018062">
    <property type="entry name" value="HTH_AraC-typ_CS"/>
</dbReference>
<dbReference type="EMBL" id="SZQL01000003">
    <property type="protein sequence ID" value="TKK70210.1"/>
    <property type="molecule type" value="Genomic_DNA"/>
</dbReference>
<evidence type="ECO:0000259" key="4">
    <source>
        <dbReference type="PROSITE" id="PS01124"/>
    </source>
</evidence>
<dbReference type="PANTHER" id="PTHR43280">
    <property type="entry name" value="ARAC-FAMILY TRANSCRIPTIONAL REGULATOR"/>
    <property type="match status" value="1"/>
</dbReference>
<organism evidence="5 6">
    <name type="scientific">Ilyomonas limi</name>
    <dbReference type="NCBI Taxonomy" id="2575867"/>
    <lineage>
        <taxon>Bacteria</taxon>
        <taxon>Pseudomonadati</taxon>
        <taxon>Bacteroidota</taxon>
        <taxon>Chitinophagia</taxon>
        <taxon>Chitinophagales</taxon>
        <taxon>Chitinophagaceae</taxon>
        <taxon>Ilyomonas</taxon>
    </lineage>
</organism>